<dbReference type="InterPro" id="IPR000253">
    <property type="entry name" value="FHA_dom"/>
</dbReference>
<feature type="compositionally biased region" description="Basic and acidic residues" evidence="5">
    <location>
        <begin position="529"/>
        <end position="541"/>
    </location>
</feature>
<evidence type="ECO:0000256" key="1">
    <source>
        <dbReference type="ARBA" id="ARBA00005575"/>
    </source>
</evidence>
<name>A0A1M2VV85_TRAPU</name>
<evidence type="ECO:0000256" key="2">
    <source>
        <dbReference type="ARBA" id="ARBA00022741"/>
    </source>
</evidence>
<dbReference type="Gene3D" id="3.30.200.20">
    <property type="entry name" value="Phosphorylase Kinase, domain 1"/>
    <property type="match status" value="1"/>
</dbReference>
<dbReference type="OrthoDB" id="10252171at2759"/>
<comment type="caution">
    <text evidence="8">The sequence shown here is derived from an EMBL/GenBank/DDBJ whole genome shotgun (WGS) entry which is preliminary data.</text>
</comment>
<accession>A0A1M2VV85</accession>
<dbReference type="InterPro" id="IPR008271">
    <property type="entry name" value="Ser/Thr_kinase_AS"/>
</dbReference>
<dbReference type="EMBL" id="MNAD01000643">
    <property type="protein sequence ID" value="OJT11420.1"/>
    <property type="molecule type" value="Genomic_DNA"/>
</dbReference>
<dbReference type="FunFam" id="1.10.510.10:FF:000571">
    <property type="entry name" value="Maternal embryonic leucine zipper kinase"/>
    <property type="match status" value="1"/>
</dbReference>
<dbReference type="PROSITE" id="PS00107">
    <property type="entry name" value="PROTEIN_KINASE_ATP"/>
    <property type="match status" value="1"/>
</dbReference>
<keyword evidence="9" id="KW-1185">Reference proteome</keyword>
<gene>
    <name evidence="8" type="ORF">TRAPUB_12064</name>
</gene>
<feature type="domain" description="FHA" evidence="6">
    <location>
        <begin position="58"/>
        <end position="116"/>
    </location>
</feature>
<evidence type="ECO:0000256" key="3">
    <source>
        <dbReference type="ARBA" id="ARBA00022840"/>
    </source>
</evidence>
<dbReference type="SMART" id="SM00240">
    <property type="entry name" value="FHA"/>
    <property type="match status" value="1"/>
</dbReference>
<proteinExistence type="inferred from homology"/>
<dbReference type="Pfam" id="PF00498">
    <property type="entry name" value="FHA"/>
    <property type="match status" value="1"/>
</dbReference>
<dbReference type="SMART" id="SM00220">
    <property type="entry name" value="S_TKc"/>
    <property type="match status" value="1"/>
</dbReference>
<dbReference type="STRING" id="154538.A0A1M2VV85"/>
<protein>
    <submittedName>
        <fullName evidence="8">Uncharacterized protein</fullName>
    </submittedName>
</protein>
<dbReference type="PROSITE" id="PS00108">
    <property type="entry name" value="PROTEIN_KINASE_ST"/>
    <property type="match status" value="1"/>
</dbReference>
<dbReference type="SUPFAM" id="SSF56112">
    <property type="entry name" value="Protein kinase-like (PK-like)"/>
    <property type="match status" value="1"/>
</dbReference>
<evidence type="ECO:0000313" key="9">
    <source>
        <dbReference type="Proteomes" id="UP000184267"/>
    </source>
</evidence>
<dbReference type="InterPro" id="IPR011009">
    <property type="entry name" value="Kinase-like_dom_sf"/>
</dbReference>
<dbReference type="InterPro" id="IPR017441">
    <property type="entry name" value="Protein_kinase_ATP_BS"/>
</dbReference>
<dbReference type="PROSITE" id="PS50006">
    <property type="entry name" value="FHA_DOMAIN"/>
    <property type="match status" value="1"/>
</dbReference>
<feature type="compositionally biased region" description="Basic residues" evidence="5">
    <location>
        <begin position="585"/>
        <end position="597"/>
    </location>
</feature>
<reference evidence="8 9" key="1">
    <citation type="submission" date="2016-10" db="EMBL/GenBank/DDBJ databases">
        <title>Genome sequence of the basidiomycete white-rot fungus Trametes pubescens.</title>
        <authorList>
            <person name="Makela M.R."/>
            <person name="Granchi Z."/>
            <person name="Peng M."/>
            <person name="De Vries R.P."/>
            <person name="Grigoriev I."/>
            <person name="Riley R."/>
            <person name="Hilden K."/>
        </authorList>
    </citation>
    <scope>NUCLEOTIDE SEQUENCE [LARGE SCALE GENOMIC DNA]</scope>
    <source>
        <strain evidence="8 9">FBCC735</strain>
    </source>
</reference>
<feature type="compositionally biased region" description="Basic and acidic residues" evidence="5">
    <location>
        <begin position="476"/>
        <end position="495"/>
    </location>
</feature>
<dbReference type="Gene3D" id="1.10.510.10">
    <property type="entry name" value="Transferase(Phosphotransferase) domain 1"/>
    <property type="match status" value="1"/>
</dbReference>
<comment type="similarity">
    <text evidence="1">Belongs to the protein kinase superfamily. CAMK Ser/Thr protein kinase family. CHEK2 subfamily.</text>
</comment>
<feature type="compositionally biased region" description="Polar residues" evidence="5">
    <location>
        <begin position="515"/>
        <end position="526"/>
    </location>
</feature>
<dbReference type="InterPro" id="IPR000719">
    <property type="entry name" value="Prot_kinase_dom"/>
</dbReference>
<dbReference type="GO" id="GO:0004672">
    <property type="term" value="F:protein kinase activity"/>
    <property type="evidence" value="ECO:0007669"/>
    <property type="project" value="InterPro"/>
</dbReference>
<organism evidence="8 9">
    <name type="scientific">Trametes pubescens</name>
    <name type="common">White-rot fungus</name>
    <dbReference type="NCBI Taxonomy" id="154538"/>
    <lineage>
        <taxon>Eukaryota</taxon>
        <taxon>Fungi</taxon>
        <taxon>Dikarya</taxon>
        <taxon>Basidiomycota</taxon>
        <taxon>Agaricomycotina</taxon>
        <taxon>Agaricomycetes</taxon>
        <taxon>Polyporales</taxon>
        <taxon>Polyporaceae</taxon>
        <taxon>Trametes</taxon>
    </lineage>
</organism>
<dbReference type="Proteomes" id="UP000184267">
    <property type="component" value="Unassembled WGS sequence"/>
</dbReference>
<feature type="compositionally biased region" description="Polar residues" evidence="5">
    <location>
        <begin position="600"/>
        <end position="610"/>
    </location>
</feature>
<feature type="binding site" evidence="4">
    <location>
        <position position="196"/>
    </location>
    <ligand>
        <name>ATP</name>
        <dbReference type="ChEBI" id="CHEBI:30616"/>
    </ligand>
</feature>
<dbReference type="CDD" id="cd00060">
    <property type="entry name" value="FHA"/>
    <property type="match status" value="1"/>
</dbReference>
<dbReference type="AlphaFoldDB" id="A0A1M2VV85"/>
<feature type="region of interest" description="Disordered" evidence="5">
    <location>
        <begin position="1"/>
        <end position="24"/>
    </location>
</feature>
<evidence type="ECO:0000256" key="4">
    <source>
        <dbReference type="PROSITE-ProRule" id="PRU10141"/>
    </source>
</evidence>
<evidence type="ECO:0000256" key="5">
    <source>
        <dbReference type="SAM" id="MobiDB-lite"/>
    </source>
</evidence>
<sequence length="632" mass="70411">MASETQQSTSTQSTEQRTQSTQQASQQEYVVDTTCWGSLISCNPKVSGYKFEKTVREYRIGRSGTKAGQPIEIVLPAPKISGWHCTIKWNGEENETSAVTVTDHSRNGTFINSKRIPAEQSWILRDGNEIAFGSHKLLPSEDETRDYRFIYRHTPFNTPAEGVHKDYDMLHELGKGAFATVMKALNRAEGQWYAVKIVHVRKLKLREGWEKALEGGLPTDPDARTMLREIKILEKLKHRNVCQLKEVFLESHSIYLVLELVQGGDLMKYLLQKEADRESLSEAQSAHIILQICEALAYVHSMGVAHRDLKPENVLLTKDNPPVVKVADFGLAKVIDTFTDLQSLCGTATYLAPEVVIHGLEGYSQIVDSWSVGIIAFIIITLHREPYVNEKADEGLKTRVTTREVNWARLRSRGVDGQCEHFLHGLLEYDPTRRMTMADACLDPWLVAQAAAGLDIASEHPLYPLPASSPAPDLPYDTKRPTSHDDAAPPAEFKRGSSGCRGSTRASTEEVDQPQPRSRSTLTRTATVVHEEGESHPEETVRAYNFKRKVQDRSDASLNPEADSSRDLRSETTVGATKPREVKKGSGRRAPGIKRVRTGGSETAESSTNGEESDEVPGLVRRRSPRLNPPPS</sequence>
<evidence type="ECO:0000259" key="7">
    <source>
        <dbReference type="PROSITE" id="PS50011"/>
    </source>
</evidence>
<dbReference type="Pfam" id="PF00069">
    <property type="entry name" value="Pkinase"/>
    <property type="match status" value="1"/>
</dbReference>
<dbReference type="OMA" id="EAQSAHI"/>
<feature type="region of interest" description="Disordered" evidence="5">
    <location>
        <begin position="465"/>
        <end position="632"/>
    </location>
</feature>
<dbReference type="Gene3D" id="2.60.200.20">
    <property type="match status" value="1"/>
</dbReference>
<dbReference type="SUPFAM" id="SSF49879">
    <property type="entry name" value="SMAD/FHA domain"/>
    <property type="match status" value="1"/>
</dbReference>
<evidence type="ECO:0000313" key="8">
    <source>
        <dbReference type="EMBL" id="OJT11420.1"/>
    </source>
</evidence>
<dbReference type="PANTHER" id="PTHR24347">
    <property type="entry name" value="SERINE/THREONINE-PROTEIN KINASE"/>
    <property type="match status" value="1"/>
</dbReference>
<evidence type="ECO:0000259" key="6">
    <source>
        <dbReference type="PROSITE" id="PS50006"/>
    </source>
</evidence>
<dbReference type="PROSITE" id="PS50011">
    <property type="entry name" value="PROTEIN_KINASE_DOM"/>
    <property type="match status" value="1"/>
</dbReference>
<dbReference type="GO" id="GO:0005524">
    <property type="term" value="F:ATP binding"/>
    <property type="evidence" value="ECO:0007669"/>
    <property type="project" value="UniProtKB-UniRule"/>
</dbReference>
<keyword evidence="2 4" id="KW-0547">Nucleotide-binding</keyword>
<dbReference type="InterPro" id="IPR008984">
    <property type="entry name" value="SMAD_FHA_dom_sf"/>
</dbReference>
<feature type="domain" description="Protein kinase" evidence="7">
    <location>
        <begin position="167"/>
        <end position="446"/>
    </location>
</feature>
<keyword evidence="3 4" id="KW-0067">ATP-binding</keyword>